<dbReference type="EMBL" id="NHRY01000254">
    <property type="protein sequence ID" value="PPQ27710.1"/>
    <property type="molecule type" value="Genomic_DNA"/>
</dbReference>
<protein>
    <submittedName>
        <fullName evidence="1">Uncharacterized protein</fullName>
    </submittedName>
</protein>
<comment type="caution">
    <text evidence="1">The sequence shown here is derived from an EMBL/GenBank/DDBJ whole genome shotgun (WGS) entry which is preliminary data.</text>
</comment>
<reference evidence="1 2" key="1">
    <citation type="journal article" date="2018" name="Arch. Microbiol.">
        <title>New insights into the metabolic potential of the phototrophic purple bacterium Rhodopila globiformis DSM 161(T) from its draft genome sequence and evidence for a vanadium-dependent nitrogenase.</title>
        <authorList>
            <person name="Imhoff J.F."/>
            <person name="Rahn T."/>
            <person name="Kunzel S."/>
            <person name="Neulinger S.C."/>
        </authorList>
    </citation>
    <scope>NUCLEOTIDE SEQUENCE [LARGE SCALE GENOMIC DNA]</scope>
    <source>
        <strain evidence="1 2">DSM 161</strain>
    </source>
</reference>
<gene>
    <name evidence="1" type="ORF">CCS01_26305</name>
</gene>
<dbReference type="AlphaFoldDB" id="A0A2S6MZD7"/>
<proteinExistence type="predicted"/>
<keyword evidence="2" id="KW-1185">Reference proteome</keyword>
<evidence type="ECO:0000313" key="2">
    <source>
        <dbReference type="Proteomes" id="UP000239724"/>
    </source>
</evidence>
<evidence type="ECO:0000313" key="1">
    <source>
        <dbReference type="EMBL" id="PPQ27710.1"/>
    </source>
</evidence>
<name>A0A2S6MZD7_RHOGL</name>
<sequence>MPSSHLYPDPADLHPLFLSGELDLDDPVPESPFAVGEAMLGIPHDDQRTVFVCEHCHAALARESNAFMFGQLPEQPLDDLSQELFLNLGPTEQA</sequence>
<organism evidence="1 2">
    <name type="scientific">Rhodopila globiformis</name>
    <name type="common">Rhodopseudomonas globiformis</name>
    <dbReference type="NCBI Taxonomy" id="1071"/>
    <lineage>
        <taxon>Bacteria</taxon>
        <taxon>Pseudomonadati</taxon>
        <taxon>Pseudomonadota</taxon>
        <taxon>Alphaproteobacteria</taxon>
        <taxon>Acetobacterales</taxon>
        <taxon>Acetobacteraceae</taxon>
        <taxon>Rhodopila</taxon>
    </lineage>
</organism>
<dbReference type="Proteomes" id="UP000239724">
    <property type="component" value="Unassembled WGS sequence"/>
</dbReference>
<accession>A0A2S6MZD7</accession>